<dbReference type="InterPro" id="IPR013783">
    <property type="entry name" value="Ig-like_fold"/>
</dbReference>
<gene>
    <name evidence="4" type="ORF">ATI53_11031</name>
</gene>
<keyword evidence="5" id="KW-1185">Reference proteome</keyword>
<accession>A0A327XFZ8</accession>
<dbReference type="SMART" id="SM00869">
    <property type="entry name" value="Autotransporter"/>
    <property type="match status" value="1"/>
</dbReference>
<reference evidence="4 5" key="1">
    <citation type="submission" date="2018-06" db="EMBL/GenBank/DDBJ databases">
        <title>Genomic Encyclopedia of Archaeal and Bacterial Type Strains, Phase II (KMG-II): from individual species to whole genera.</title>
        <authorList>
            <person name="Goeker M."/>
        </authorList>
    </citation>
    <scope>NUCLEOTIDE SEQUENCE [LARGE SCALE GENOMIC DNA]</scope>
    <source>
        <strain evidence="4 5">DSM 22011</strain>
    </source>
</reference>
<dbReference type="Pfam" id="PF17936">
    <property type="entry name" value="Big_6"/>
    <property type="match status" value="1"/>
</dbReference>
<dbReference type="Gene3D" id="2.40.128.130">
    <property type="entry name" value="Autotransporter beta-domain"/>
    <property type="match status" value="1"/>
</dbReference>
<dbReference type="PANTHER" id="PTHR34677:SF3">
    <property type="entry name" value="BACTERIAL IG-LIKE DOMAIN-CONTAINING PROTEIN"/>
    <property type="match status" value="1"/>
</dbReference>
<dbReference type="InterPro" id="IPR041498">
    <property type="entry name" value="Big_6"/>
</dbReference>
<evidence type="ECO:0000313" key="4">
    <source>
        <dbReference type="EMBL" id="RAK07362.1"/>
    </source>
</evidence>
<dbReference type="OrthoDB" id="9773411at2"/>
<evidence type="ECO:0000313" key="5">
    <source>
        <dbReference type="Proteomes" id="UP000249165"/>
    </source>
</evidence>
<dbReference type="InterPro" id="IPR003410">
    <property type="entry name" value="HYR_dom"/>
</dbReference>
<dbReference type="EMBL" id="QLMG01000103">
    <property type="protein sequence ID" value="RAK07362.1"/>
    <property type="molecule type" value="Genomic_DNA"/>
</dbReference>
<dbReference type="InterPro" id="IPR044048">
    <property type="entry name" value="Big_12"/>
</dbReference>
<dbReference type="Pfam" id="PF19078">
    <property type="entry name" value="Big_12"/>
    <property type="match status" value="2"/>
</dbReference>
<proteinExistence type="predicted"/>
<dbReference type="Gene3D" id="2.60.40.10">
    <property type="entry name" value="Immunoglobulins"/>
    <property type="match status" value="1"/>
</dbReference>
<evidence type="ECO:0000256" key="1">
    <source>
        <dbReference type="ARBA" id="ARBA00022737"/>
    </source>
</evidence>
<feature type="domain" description="Autotransporter" evidence="3">
    <location>
        <begin position="445"/>
        <end position="697"/>
    </location>
</feature>
<sequence length="697" mass="72117">HIFELVVSDDDGAASVADSVTITITPPADTEPPVIADIADIAVDTDAGANTASVVLTATITDNSGEAILPVFSIDGTVITSPYDFAVGTTTVFVDAQDSAGNKATQQSFVVTVTDMTPPNAPVVATLTATPDGRVDLAGTAEPGSTVTITFPDGSTGSVTADASTGTFAITSDMPQQSGMITLVAADFAGNDSALTHADFVGDDTPPTISIGALSGPINGTYTAAISISEDSTDFGVAYLTLENATATLTGSGRNYTAILTPDADGTITLSVAAGTFTDAAGNANEASNTVSAVFDGTAPTVSISGAPEILAGDSAFSVTITFSERVTGFVAEDIRTTNATVIGLSGGGASYAARLRASGAGDAQVSVPANVAVDAVGNGNLASNQVGITDVTVERTQERIASYMQTRANQLISNQPGLIPFLSGTSQRGFSFAATRGAGIFDFATGTNYPVWAQLNGSWAKSGDSRSEYVFGALGGHRAINENLLVGVMLQFDHLNEDTGISSVRGTGWMVGPYFVAQSATQPLYFEGRLLYGETRNKISPFGTYEDSFDTKRMLAQLKVAGELSYGTTILSPFLNASYTTDDQQSYIDSLGNAIPEQGIALGQIEIGMDFSTMMPVSTGELELLSGFSGIWSHTNGSGFASTVTPDYEGGRARVELGINYQIYARQSFTATTYYDGIGASSFESYGLSLDYEMQF</sequence>
<dbReference type="PROSITE" id="PS51208">
    <property type="entry name" value="AUTOTRANSPORTER"/>
    <property type="match status" value="1"/>
</dbReference>
<evidence type="ECO:0000259" key="3">
    <source>
        <dbReference type="PROSITE" id="PS51208"/>
    </source>
</evidence>
<dbReference type="AlphaFoldDB" id="A0A327XFZ8"/>
<dbReference type="Proteomes" id="UP000249165">
    <property type="component" value="Unassembled WGS sequence"/>
</dbReference>
<dbReference type="SUPFAM" id="SSF103515">
    <property type="entry name" value="Autotransporter"/>
    <property type="match status" value="1"/>
</dbReference>
<feature type="domain" description="HYR" evidence="2">
    <location>
        <begin position="28"/>
        <end position="115"/>
    </location>
</feature>
<organism evidence="4 5">
    <name type="scientific">Salipiger aestuarii</name>
    <dbReference type="NCBI Taxonomy" id="568098"/>
    <lineage>
        <taxon>Bacteria</taxon>
        <taxon>Pseudomonadati</taxon>
        <taxon>Pseudomonadota</taxon>
        <taxon>Alphaproteobacteria</taxon>
        <taxon>Rhodobacterales</taxon>
        <taxon>Roseobacteraceae</taxon>
        <taxon>Salipiger</taxon>
    </lineage>
</organism>
<dbReference type="Pfam" id="PF02494">
    <property type="entry name" value="HYR"/>
    <property type="match status" value="1"/>
</dbReference>
<comment type="caution">
    <text evidence="4">The sequence shown here is derived from an EMBL/GenBank/DDBJ whole genome shotgun (WGS) entry which is preliminary data.</text>
</comment>
<dbReference type="InterPro" id="IPR005546">
    <property type="entry name" value="Autotransporte_beta"/>
</dbReference>
<keyword evidence="1" id="KW-0677">Repeat</keyword>
<dbReference type="PROSITE" id="PS50825">
    <property type="entry name" value="HYR"/>
    <property type="match status" value="1"/>
</dbReference>
<dbReference type="InterPro" id="IPR036709">
    <property type="entry name" value="Autotransporte_beta_dom_sf"/>
</dbReference>
<evidence type="ECO:0000259" key="2">
    <source>
        <dbReference type="PROSITE" id="PS50825"/>
    </source>
</evidence>
<protein>
    <submittedName>
        <fullName evidence="4">HYR domain-containing protein</fullName>
    </submittedName>
</protein>
<feature type="non-terminal residue" evidence="4">
    <location>
        <position position="1"/>
    </location>
</feature>
<dbReference type="RefSeq" id="WP_146610009.1">
    <property type="nucleotide sequence ID" value="NZ_QLMG01000103.1"/>
</dbReference>
<name>A0A327XFZ8_9RHOB</name>
<dbReference type="PANTHER" id="PTHR34677">
    <property type="match status" value="1"/>
</dbReference>